<feature type="chain" id="PRO_5015198458" description="Transmembrane protein" evidence="1">
    <location>
        <begin position="19"/>
        <end position="71"/>
    </location>
</feature>
<protein>
    <recommendedName>
        <fullName evidence="4">Transmembrane protein</fullName>
    </recommendedName>
</protein>
<comment type="caution">
    <text evidence="2">The sequence shown here is derived from an EMBL/GenBank/DDBJ whole genome shotgun (WGS) entry which is preliminary data.</text>
</comment>
<gene>
    <name evidence="2" type="ORF">TorRG33x02_273820</name>
</gene>
<dbReference type="AlphaFoldDB" id="A0A2P5CT26"/>
<organism evidence="2 3">
    <name type="scientific">Trema orientale</name>
    <name type="common">Charcoal tree</name>
    <name type="synonym">Celtis orientalis</name>
    <dbReference type="NCBI Taxonomy" id="63057"/>
    <lineage>
        <taxon>Eukaryota</taxon>
        <taxon>Viridiplantae</taxon>
        <taxon>Streptophyta</taxon>
        <taxon>Embryophyta</taxon>
        <taxon>Tracheophyta</taxon>
        <taxon>Spermatophyta</taxon>
        <taxon>Magnoliopsida</taxon>
        <taxon>eudicotyledons</taxon>
        <taxon>Gunneridae</taxon>
        <taxon>Pentapetalae</taxon>
        <taxon>rosids</taxon>
        <taxon>fabids</taxon>
        <taxon>Rosales</taxon>
        <taxon>Cannabaceae</taxon>
        <taxon>Trema</taxon>
    </lineage>
</organism>
<dbReference type="InParanoid" id="A0A2P5CT26"/>
<reference evidence="3" key="1">
    <citation type="submission" date="2016-06" db="EMBL/GenBank/DDBJ databases">
        <title>Parallel loss of symbiosis genes in relatives of nitrogen-fixing non-legume Parasponia.</title>
        <authorList>
            <person name="Van Velzen R."/>
            <person name="Holmer R."/>
            <person name="Bu F."/>
            <person name="Rutten L."/>
            <person name="Van Zeijl A."/>
            <person name="Liu W."/>
            <person name="Santuari L."/>
            <person name="Cao Q."/>
            <person name="Sharma T."/>
            <person name="Shen D."/>
            <person name="Roswanjaya Y."/>
            <person name="Wardhani T."/>
            <person name="Kalhor M.S."/>
            <person name="Jansen J."/>
            <person name="Van den Hoogen J."/>
            <person name="Gungor B."/>
            <person name="Hartog M."/>
            <person name="Hontelez J."/>
            <person name="Verver J."/>
            <person name="Yang W.-C."/>
            <person name="Schijlen E."/>
            <person name="Repin R."/>
            <person name="Schilthuizen M."/>
            <person name="Schranz E."/>
            <person name="Heidstra R."/>
            <person name="Miyata K."/>
            <person name="Fedorova E."/>
            <person name="Kohlen W."/>
            <person name="Bisseling T."/>
            <person name="Smit S."/>
            <person name="Geurts R."/>
        </authorList>
    </citation>
    <scope>NUCLEOTIDE SEQUENCE [LARGE SCALE GENOMIC DNA]</scope>
    <source>
        <strain evidence="3">cv. RG33-2</strain>
    </source>
</reference>
<accession>A0A2P5CT26</accession>
<feature type="non-terminal residue" evidence="2">
    <location>
        <position position="71"/>
    </location>
</feature>
<feature type="signal peptide" evidence="1">
    <location>
        <begin position="1"/>
        <end position="18"/>
    </location>
</feature>
<sequence>MAVAVVAMALILFKVLKGGGGGGGVVVVTAILDLLGVDGRGGSGATMAGAAFRKSWVAMVVEVAVAAVVAV</sequence>
<keyword evidence="1" id="KW-0732">Signal</keyword>
<proteinExistence type="predicted"/>
<evidence type="ECO:0000256" key="1">
    <source>
        <dbReference type="SAM" id="SignalP"/>
    </source>
</evidence>
<keyword evidence="3" id="KW-1185">Reference proteome</keyword>
<dbReference type="Proteomes" id="UP000237000">
    <property type="component" value="Unassembled WGS sequence"/>
</dbReference>
<dbReference type="EMBL" id="JXTC01000330">
    <property type="protein sequence ID" value="PON64208.1"/>
    <property type="molecule type" value="Genomic_DNA"/>
</dbReference>
<name>A0A2P5CT26_TREOI</name>
<evidence type="ECO:0000313" key="3">
    <source>
        <dbReference type="Proteomes" id="UP000237000"/>
    </source>
</evidence>
<evidence type="ECO:0008006" key="4">
    <source>
        <dbReference type="Google" id="ProtNLM"/>
    </source>
</evidence>
<evidence type="ECO:0000313" key="2">
    <source>
        <dbReference type="EMBL" id="PON64208.1"/>
    </source>
</evidence>